<keyword evidence="10" id="KW-1185">Reference proteome</keyword>
<dbReference type="PANTHER" id="PTHR21461:SF1">
    <property type="entry name" value="GLYCOSYLTRANSFERASE FAMILY 92 PROTEIN"/>
    <property type="match status" value="1"/>
</dbReference>
<dbReference type="RefSeq" id="XP_008209350.1">
    <property type="nucleotide sequence ID" value="XM_008211128.4"/>
</dbReference>
<comment type="similarity">
    <text evidence="2 8">Belongs to the glycosyltransferase 92 family.</text>
</comment>
<dbReference type="GeneID" id="100115374"/>
<keyword evidence="6 8" id="KW-1133">Transmembrane helix</keyword>
<evidence type="ECO:0000256" key="1">
    <source>
        <dbReference type="ARBA" id="ARBA00004167"/>
    </source>
</evidence>
<feature type="transmembrane region" description="Helical" evidence="8">
    <location>
        <begin position="20"/>
        <end position="38"/>
    </location>
</feature>
<dbReference type="Proteomes" id="UP000002358">
    <property type="component" value="Chromosome 2"/>
</dbReference>
<dbReference type="Pfam" id="PF01697">
    <property type="entry name" value="Glyco_transf_92"/>
    <property type="match status" value="1"/>
</dbReference>
<evidence type="ECO:0000313" key="9">
    <source>
        <dbReference type="EnsemblMetazoa" id="XP_008209350"/>
    </source>
</evidence>
<evidence type="ECO:0000256" key="5">
    <source>
        <dbReference type="ARBA" id="ARBA00022692"/>
    </source>
</evidence>
<reference evidence="9" key="1">
    <citation type="submission" date="2021-01" db="UniProtKB">
        <authorList>
            <consortium name="EnsemblMetazoa"/>
        </authorList>
    </citation>
    <scope>IDENTIFICATION</scope>
</reference>
<name>A0A7M7H5H7_NASVI</name>
<evidence type="ECO:0000256" key="3">
    <source>
        <dbReference type="ARBA" id="ARBA00022676"/>
    </source>
</evidence>
<dbReference type="InterPro" id="IPR008166">
    <property type="entry name" value="Glyco_transf_92"/>
</dbReference>
<comment type="subcellular location">
    <subcellularLocation>
        <location evidence="1">Membrane</location>
        <topology evidence="1">Single-pass membrane protein</topology>
    </subcellularLocation>
</comment>
<dbReference type="OrthoDB" id="2526284at2759"/>
<accession>A0A7M7H5H7</accession>
<keyword evidence="4 8" id="KW-0808">Transferase</keyword>
<protein>
    <recommendedName>
        <fullName evidence="8">Glycosyltransferase family 92 protein</fullName>
        <ecNumber evidence="8">2.4.1.-</ecNumber>
    </recommendedName>
</protein>
<keyword evidence="5 8" id="KW-0812">Transmembrane</keyword>
<evidence type="ECO:0000256" key="6">
    <source>
        <dbReference type="ARBA" id="ARBA00022989"/>
    </source>
</evidence>
<dbReference type="PANTHER" id="PTHR21461">
    <property type="entry name" value="GLYCOSYLTRANSFERASE FAMILY 92 PROTEIN"/>
    <property type="match status" value="1"/>
</dbReference>
<dbReference type="EnsemblMetazoa" id="XM_008211128">
    <property type="protein sequence ID" value="XP_008209350"/>
    <property type="gene ID" value="LOC100115374"/>
</dbReference>
<dbReference type="InParanoid" id="A0A7M7H5H7"/>
<evidence type="ECO:0000256" key="8">
    <source>
        <dbReference type="RuleBase" id="RU366017"/>
    </source>
</evidence>
<dbReference type="EC" id="2.4.1.-" evidence="8"/>
<evidence type="ECO:0000256" key="2">
    <source>
        <dbReference type="ARBA" id="ARBA00007647"/>
    </source>
</evidence>
<evidence type="ECO:0000313" key="10">
    <source>
        <dbReference type="Proteomes" id="UP000002358"/>
    </source>
</evidence>
<evidence type="ECO:0000256" key="4">
    <source>
        <dbReference type="ARBA" id="ARBA00022679"/>
    </source>
</evidence>
<proteinExistence type="inferred from homology"/>
<dbReference type="GO" id="GO:0016020">
    <property type="term" value="C:membrane"/>
    <property type="evidence" value="ECO:0007669"/>
    <property type="project" value="UniProtKB-SubCell"/>
</dbReference>
<evidence type="ECO:0000256" key="7">
    <source>
        <dbReference type="ARBA" id="ARBA00023136"/>
    </source>
</evidence>
<keyword evidence="7 8" id="KW-0472">Membrane</keyword>
<keyword evidence="3 8" id="KW-0328">Glycosyltransferase</keyword>
<dbReference type="AlphaFoldDB" id="A0A7M7H5H7"/>
<sequence length="502" mass="58091">MVFINSVRFPGIPRKLKKYWLRILIFLCSTFFVVLLLLKWKYDLELMLLHDARRANMKKVQSMAEVSNTLSKLHDTWRTSENANTAIFSAYLDPRPEVVLEEVPNASSKNLWALIRIIAILDVDSEDTPMTCYYKFAKEPQFAKSQKVYMESPAVGVRIVAKTENFGMQYSAAFVLCRLVTADDGRLPSQIAFSTRSGQTYEDVGKQSFVDVHYTTRIDSGDQDRFMAACVPSLHHDYDKYANLIEFVEFYRMMGVEHFTFYNTSVTEEVSRVLAHYESEGLATVLHWQLPARYLYERNLRYNGIFAAMNDCLYRSTMVGGYKYVINTDLDEFIVPRKHLNFHDMMDFLDPPTEEIVYSSFMLRNMFFYLMHEDSPVPQNPPDIPKLSLHTKTTRLARINPAYDRSKYIARGQEIVEMGNHRVWQTKKYSLILRSTSSGPGYGEKMVDPEIAGSQHYRYCEVNELVCWLRDTVIDNTAHRYTSELGARVSAVLKKILPNSTA</sequence>
<dbReference type="GO" id="GO:0016757">
    <property type="term" value="F:glycosyltransferase activity"/>
    <property type="evidence" value="ECO:0007669"/>
    <property type="project" value="UniProtKB-UniRule"/>
</dbReference>
<dbReference type="KEGG" id="nvi:100115374"/>
<dbReference type="GO" id="GO:0005737">
    <property type="term" value="C:cytoplasm"/>
    <property type="evidence" value="ECO:0007669"/>
    <property type="project" value="TreeGrafter"/>
</dbReference>
<organism evidence="9 10">
    <name type="scientific">Nasonia vitripennis</name>
    <name type="common">Parasitic wasp</name>
    <dbReference type="NCBI Taxonomy" id="7425"/>
    <lineage>
        <taxon>Eukaryota</taxon>
        <taxon>Metazoa</taxon>
        <taxon>Ecdysozoa</taxon>
        <taxon>Arthropoda</taxon>
        <taxon>Hexapoda</taxon>
        <taxon>Insecta</taxon>
        <taxon>Pterygota</taxon>
        <taxon>Neoptera</taxon>
        <taxon>Endopterygota</taxon>
        <taxon>Hymenoptera</taxon>
        <taxon>Apocrita</taxon>
        <taxon>Proctotrupomorpha</taxon>
        <taxon>Chalcidoidea</taxon>
        <taxon>Pteromalidae</taxon>
        <taxon>Pteromalinae</taxon>
        <taxon>Nasonia</taxon>
    </lineage>
</organism>